<organism evidence="3 4">
    <name type="scientific">Pandoraea pnomenusa</name>
    <dbReference type="NCBI Taxonomy" id="93220"/>
    <lineage>
        <taxon>Bacteria</taxon>
        <taxon>Pseudomonadati</taxon>
        <taxon>Pseudomonadota</taxon>
        <taxon>Betaproteobacteria</taxon>
        <taxon>Burkholderiales</taxon>
        <taxon>Burkholderiaceae</taxon>
        <taxon>Pandoraea</taxon>
    </lineage>
</organism>
<gene>
    <name evidence="3" type="ORF">NCTC13160_03788</name>
</gene>
<dbReference type="InterPro" id="IPR042183">
    <property type="entry name" value="MmgE/PrpD_sf_1"/>
</dbReference>
<feature type="domain" description="MmgE/PrpD N-terminal" evidence="2">
    <location>
        <begin position="7"/>
        <end position="243"/>
    </location>
</feature>
<evidence type="ECO:0000313" key="4">
    <source>
        <dbReference type="Proteomes" id="UP000254573"/>
    </source>
</evidence>
<name>A0A378YTN5_9BURK</name>
<dbReference type="InterPro" id="IPR036148">
    <property type="entry name" value="MmgE/PrpD_sf"/>
</dbReference>
<sequence>MQPTYVEKLATFIASRTADALGRAVIDKLHACLLFNLSVALAAPPADNVRRALEHIHAAPGDARCWRTGAALSPADAAFRNAALITARGQNDTHAAMNGHIGCVAIPAVIALAEETGACAGDVCAALACAYDVAPLVARSAAMKSGERGFRGTSLYAVFSAAAGAARVLRLDAAQCAAALSIASQFSGGTMQCWAEGTPEWLLQVGMASRAGVVAARLAQYGMGGAAHALEGPNGFYRAFAGEVPQWQWSGEAPDEILAVTFKPFPGCTINQLPVKTLIDGKHRDGFTASDVERMTLALHPAYARYPGVDRHGPFDSASSAIMSAAFMLQTVLENDTLTLADFTPGHAPAALHDRSRRIEVVADTSLAPFHCRIDVVLRDGRVVRLDSGAPSALAYTLDEVKSLTRRMSTEWRVAERDVAYDRLSRQLAQLCAPGASERRFDEVFDLAPVIGISQRRAKMAGV</sequence>
<dbReference type="OrthoDB" id="8950577at2"/>
<dbReference type="Gene3D" id="3.30.1330.120">
    <property type="entry name" value="2-methylcitrate dehydratase PrpD"/>
    <property type="match status" value="1"/>
</dbReference>
<dbReference type="PANTHER" id="PTHR16943:SF8">
    <property type="entry name" value="2-METHYLCITRATE DEHYDRATASE"/>
    <property type="match status" value="1"/>
</dbReference>
<dbReference type="EMBL" id="UGSG01000001">
    <property type="protein sequence ID" value="SUA80525.1"/>
    <property type="molecule type" value="Genomic_DNA"/>
</dbReference>
<accession>A0A378YTN5</accession>
<dbReference type="RefSeq" id="WP_048806528.1">
    <property type="nucleotide sequence ID" value="NZ_CP009553.3"/>
</dbReference>
<dbReference type="SUPFAM" id="SSF103378">
    <property type="entry name" value="2-methylcitrate dehydratase PrpD"/>
    <property type="match status" value="1"/>
</dbReference>
<dbReference type="Gene3D" id="1.10.4100.10">
    <property type="entry name" value="2-methylcitrate dehydratase PrpD"/>
    <property type="match status" value="1"/>
</dbReference>
<dbReference type="Proteomes" id="UP000254573">
    <property type="component" value="Unassembled WGS sequence"/>
</dbReference>
<evidence type="ECO:0000313" key="3">
    <source>
        <dbReference type="EMBL" id="SUA80525.1"/>
    </source>
</evidence>
<dbReference type="PANTHER" id="PTHR16943">
    <property type="entry name" value="2-METHYLCITRATE DEHYDRATASE-RELATED"/>
    <property type="match status" value="1"/>
</dbReference>
<dbReference type="Pfam" id="PF03972">
    <property type="entry name" value="MmgE_PrpD_N"/>
    <property type="match status" value="1"/>
</dbReference>
<proteinExistence type="inferred from homology"/>
<comment type="similarity">
    <text evidence="1">Belongs to the PrpD family.</text>
</comment>
<dbReference type="InterPro" id="IPR045336">
    <property type="entry name" value="MmgE_PrpD_N"/>
</dbReference>
<dbReference type="KEGG" id="ppnm:LV28_19190"/>
<reference evidence="3 4" key="1">
    <citation type="submission" date="2018-06" db="EMBL/GenBank/DDBJ databases">
        <authorList>
            <consortium name="Pathogen Informatics"/>
            <person name="Doyle S."/>
        </authorList>
    </citation>
    <scope>NUCLEOTIDE SEQUENCE [LARGE SCALE GENOMIC DNA]</scope>
    <source>
        <strain evidence="3 4">NCTC13160</strain>
    </source>
</reference>
<dbReference type="STRING" id="93220.A6P55_16120"/>
<dbReference type="GO" id="GO:0016829">
    <property type="term" value="F:lyase activity"/>
    <property type="evidence" value="ECO:0007669"/>
    <property type="project" value="InterPro"/>
</dbReference>
<dbReference type="AlphaFoldDB" id="A0A378YTN5"/>
<dbReference type="InterPro" id="IPR005656">
    <property type="entry name" value="MmgE_PrpD"/>
</dbReference>
<dbReference type="InterPro" id="IPR042188">
    <property type="entry name" value="MmgE/PrpD_sf_2"/>
</dbReference>
<protein>
    <submittedName>
        <fullName evidence="3">MmgE/PrpD family</fullName>
    </submittedName>
</protein>
<evidence type="ECO:0000259" key="2">
    <source>
        <dbReference type="Pfam" id="PF03972"/>
    </source>
</evidence>
<evidence type="ECO:0000256" key="1">
    <source>
        <dbReference type="ARBA" id="ARBA00006174"/>
    </source>
</evidence>